<dbReference type="Pfam" id="PF03372">
    <property type="entry name" value="Exo_endo_phos"/>
    <property type="match status" value="1"/>
</dbReference>
<dbReference type="InterPro" id="IPR005135">
    <property type="entry name" value="Endo/exonuclease/phosphatase"/>
</dbReference>
<comment type="caution">
    <text evidence="2">The sequence shown here is derived from an EMBL/GenBank/DDBJ whole genome shotgun (WGS) entry which is preliminary data.</text>
</comment>
<evidence type="ECO:0000313" key="2">
    <source>
        <dbReference type="EMBL" id="CCM65173.1"/>
    </source>
</evidence>
<dbReference type="HOGENOM" id="CLU_060500_4_2_11"/>
<sequence>MTQRGVFRVACWNIHHGAPGSTWFAKSESLIAGVAQLDADVVVLCEVDHRVWRSRFRNQTQMLAKRLGYHALFAPARRLTPGWYGNALLSRSLPRRTEVLALPARRGAENRSALLTAIPLGGRAVSVAGAHLQNAGRSGSGRIEAIAQLAVVTAAMAARPNPALITGDFNLTEEFVEPAFAGAGLTAVPTGPTYPYPNARRRIDWMGVRGLKVVSSEAVALYGSDHLAITADLMPAGRDGPQPEK</sequence>
<dbReference type="InterPro" id="IPR036691">
    <property type="entry name" value="Endo/exonu/phosph_ase_sf"/>
</dbReference>
<dbReference type="Gene3D" id="3.60.10.10">
    <property type="entry name" value="Endonuclease/exonuclease/phosphatase"/>
    <property type="match status" value="1"/>
</dbReference>
<evidence type="ECO:0000259" key="1">
    <source>
        <dbReference type="Pfam" id="PF03372"/>
    </source>
</evidence>
<dbReference type="EMBL" id="CANL01000056">
    <property type="protein sequence ID" value="CCM65173.1"/>
    <property type="molecule type" value="Genomic_DNA"/>
</dbReference>
<keyword evidence="3" id="KW-1185">Reference proteome</keyword>
<dbReference type="STRING" id="1229780.BN381_60077"/>
<dbReference type="GO" id="GO:0003824">
    <property type="term" value="F:catalytic activity"/>
    <property type="evidence" value="ECO:0007669"/>
    <property type="project" value="InterPro"/>
</dbReference>
<dbReference type="SUPFAM" id="SSF56219">
    <property type="entry name" value="DNase I-like"/>
    <property type="match status" value="1"/>
</dbReference>
<dbReference type="PANTHER" id="PTHR14859">
    <property type="entry name" value="CALCOFLUOR WHITE HYPERSENSITIVE PROTEIN PRECURSOR"/>
    <property type="match status" value="1"/>
</dbReference>
<organism evidence="2 3">
    <name type="scientific">Candidatus Neomicrothrix parvicella RN1</name>
    <dbReference type="NCBI Taxonomy" id="1229780"/>
    <lineage>
        <taxon>Bacteria</taxon>
        <taxon>Bacillati</taxon>
        <taxon>Actinomycetota</taxon>
        <taxon>Acidimicrobiia</taxon>
        <taxon>Acidimicrobiales</taxon>
        <taxon>Microthrixaceae</taxon>
        <taxon>Candidatus Neomicrothrix</taxon>
    </lineage>
</organism>
<protein>
    <recommendedName>
        <fullName evidence="1">Endonuclease/exonuclease/phosphatase domain-containing protein</fullName>
    </recommendedName>
</protein>
<dbReference type="Proteomes" id="UP000018291">
    <property type="component" value="Unassembled WGS sequence"/>
</dbReference>
<name>R4Z369_9ACTN</name>
<dbReference type="OrthoDB" id="155529at2"/>
<gene>
    <name evidence="2" type="ORF">BN381_60077</name>
</gene>
<proteinExistence type="predicted"/>
<dbReference type="AlphaFoldDB" id="R4Z369"/>
<dbReference type="InterPro" id="IPR051916">
    <property type="entry name" value="GPI-anchor_lipid_remodeler"/>
</dbReference>
<dbReference type="eggNOG" id="COG3568">
    <property type="taxonomic scope" value="Bacteria"/>
</dbReference>
<dbReference type="GO" id="GO:0016020">
    <property type="term" value="C:membrane"/>
    <property type="evidence" value="ECO:0007669"/>
    <property type="project" value="GOC"/>
</dbReference>
<evidence type="ECO:0000313" key="3">
    <source>
        <dbReference type="Proteomes" id="UP000018291"/>
    </source>
</evidence>
<feature type="domain" description="Endonuclease/exonuclease/phosphatase" evidence="1">
    <location>
        <begin position="12"/>
        <end position="226"/>
    </location>
</feature>
<dbReference type="RefSeq" id="WP_012229662.1">
    <property type="nucleotide sequence ID" value="NZ_HG422565.1"/>
</dbReference>
<dbReference type="PANTHER" id="PTHR14859:SF15">
    <property type="entry name" value="ENDONUCLEASE_EXONUCLEASE_PHOSPHATASE DOMAIN-CONTAINING PROTEIN"/>
    <property type="match status" value="1"/>
</dbReference>
<reference evidence="2 3" key="1">
    <citation type="journal article" date="2013" name="ISME J.">
        <title>Metabolic model for the filamentous 'Candidatus Microthrix parvicella' based on genomic and metagenomic analyses.</title>
        <authorList>
            <person name="Jon McIlroy S."/>
            <person name="Kristiansen R."/>
            <person name="Albertsen M."/>
            <person name="Michael Karst S."/>
            <person name="Rossetti S."/>
            <person name="Lund Nielsen J."/>
            <person name="Tandoi V."/>
            <person name="James Seviour R."/>
            <person name="Nielsen P.H."/>
        </authorList>
    </citation>
    <scope>NUCLEOTIDE SEQUENCE [LARGE SCALE GENOMIC DNA]</scope>
    <source>
        <strain evidence="2 3">RN1</strain>
    </source>
</reference>
<dbReference type="GO" id="GO:0006506">
    <property type="term" value="P:GPI anchor biosynthetic process"/>
    <property type="evidence" value="ECO:0007669"/>
    <property type="project" value="TreeGrafter"/>
</dbReference>
<accession>R4Z369</accession>